<dbReference type="InterPro" id="IPR011545">
    <property type="entry name" value="DEAD/DEAH_box_helicase_dom"/>
</dbReference>
<feature type="region of interest" description="Disordered" evidence="5">
    <location>
        <begin position="608"/>
        <end position="627"/>
    </location>
</feature>
<dbReference type="PROSITE" id="PS51194">
    <property type="entry name" value="HELICASE_CTER"/>
    <property type="match status" value="1"/>
</dbReference>
<dbReference type="SMART" id="SM00487">
    <property type="entry name" value="DEXDc"/>
    <property type="match status" value="1"/>
</dbReference>
<feature type="region of interest" description="Disordered" evidence="5">
    <location>
        <begin position="1"/>
        <end position="90"/>
    </location>
</feature>
<dbReference type="GO" id="GO:0005524">
    <property type="term" value="F:ATP binding"/>
    <property type="evidence" value="ECO:0007669"/>
    <property type="project" value="UniProtKB-KW"/>
</dbReference>
<dbReference type="GO" id="GO:0003676">
    <property type="term" value="F:nucleic acid binding"/>
    <property type="evidence" value="ECO:0007669"/>
    <property type="project" value="InterPro"/>
</dbReference>
<keyword evidence="9" id="KW-1185">Reference proteome</keyword>
<dbReference type="InterPro" id="IPR059032">
    <property type="entry name" value="WHD_DDX60"/>
</dbReference>
<feature type="compositionally biased region" description="Low complexity" evidence="5">
    <location>
        <begin position="8"/>
        <end position="18"/>
    </location>
</feature>
<dbReference type="Pfam" id="PF00270">
    <property type="entry name" value="DEAD"/>
    <property type="match status" value="1"/>
</dbReference>
<protein>
    <recommendedName>
        <fullName evidence="10">ATP-dependent RNA helicase DDX60</fullName>
    </recommendedName>
</protein>
<dbReference type="PROSITE" id="PS51192">
    <property type="entry name" value="HELICASE_ATP_BIND_1"/>
    <property type="match status" value="1"/>
</dbReference>
<accession>A0AA40I4X4</accession>
<feature type="compositionally biased region" description="Acidic residues" evidence="5">
    <location>
        <begin position="19"/>
        <end position="35"/>
    </location>
</feature>
<evidence type="ECO:0000256" key="2">
    <source>
        <dbReference type="ARBA" id="ARBA00022801"/>
    </source>
</evidence>
<evidence type="ECO:0000313" key="9">
    <source>
        <dbReference type="Proteomes" id="UP001177744"/>
    </source>
</evidence>
<dbReference type="InterPro" id="IPR052431">
    <property type="entry name" value="SKI2_subfamily_helicases"/>
</dbReference>
<dbReference type="InterPro" id="IPR001650">
    <property type="entry name" value="Helicase_C-like"/>
</dbReference>
<dbReference type="PANTHER" id="PTHR44533:SF5">
    <property type="entry name" value="DEXD_H-BOX HELICASE 60"/>
    <property type="match status" value="1"/>
</dbReference>
<evidence type="ECO:0000259" key="6">
    <source>
        <dbReference type="PROSITE" id="PS51192"/>
    </source>
</evidence>
<evidence type="ECO:0000313" key="8">
    <source>
        <dbReference type="EMBL" id="KAK1343074.1"/>
    </source>
</evidence>
<dbReference type="Pfam" id="PF26167">
    <property type="entry name" value="TPR_DDX60"/>
    <property type="match status" value="1"/>
</dbReference>
<dbReference type="InterPro" id="IPR027417">
    <property type="entry name" value="P-loop_NTPase"/>
</dbReference>
<evidence type="ECO:0000256" key="3">
    <source>
        <dbReference type="ARBA" id="ARBA00022806"/>
    </source>
</evidence>
<proteinExistence type="predicted"/>
<feature type="compositionally biased region" description="Basic and acidic residues" evidence="5">
    <location>
        <begin position="70"/>
        <end position="90"/>
    </location>
</feature>
<sequence length="1754" mass="203082">MASEPTMSNEKSSPNSSEGESESDTESDSSDDSETMESLSSFDQSEEEDHLSSEDVVEEPASGQLPCESGMHEEKPSEVEATDESSHDLEKSGLTECKRILRALSLNIWKTLSKSKMVSLLKDFVESEFFLIDGDSLLITCFLNVNFKKGQTLHFFYIVEQFLHDFIQKEAKFVIVFFKDAENLYYNYPEILALRTLLIYHLEYNTDVTIHTEFSNCLTQEWEMFLKECYPYFLIVSDKGITAHQTDFLNILIIHALQKKINIVQILGIQSDVLRIYGYCASSLYMHKLFFEMHEIQLQHALHAYIKEYYQRLQQREIFLYGHLKLNLGEMQKEIHQTLSLLLNQWPEGADVRSVVCSISCAVTLKHYKKILHDAQDYENLNTCTENHNTQDSKKPLTLKEAADLCRMHCLSVIFLQHLPLFQRAKGRIITYIWDRTLVPFLRMLVRCQFFILKQLKARNNWNVNFTGLPDLTDNSLWKNIAYYYEIEHNRGLNLELGNTLKQEYEELWNTVLTLSEEDDFGGSMPVRTTSRPFLTQKETSPRVPGSNQGIHKLGLIPLKAEIIEVYAGDILSELPFLSSDDPAVTSLSKKKEFDELTHWHSSRPLSDDFERTKCNSDAKSKGDKERRDMQKLHHFYHVFGKSLKILQDKRKKHTQTNAEKFIEENQKRQLAKLEKKEEERWKNLSVYIEKEMKENPNSGIKKLEDFLQTCPVKSVKFAAEMVGLDACFKLWMECCLKPESRDMNIVINLMKRIHIIYQKYSELLKNTDQRKLAKYLKYVGFDNLAHSLYPQVQESSTEKDISKYSVCMGAARFQLTYMGHYLLREERSDPDPRVHHFIPDTWQRELLDVVDNNESAVIVAPTSSGKTYASYYCMEKILRESDEGVIVYVAPTKALVNQVVGTICSLFTKALPKGLVVCGVFTRDYRHDTLNCQVHCLGGEIGAEVWEHLLVMIRCPFLALSATISNPEHLTEWLALIKRYWQHVESKMENSSSLQNVLKVSKKQQRKRIEKPSYRVRLVWYTERYNDLEKYVCSLKDNDFIIEHYHPCAALTVNHVKKYGIPLDLGISPRESILLYDAMVHVWPEWTRMQELEPEEFSCFKNKIIITRADAKKYEEELKAEIIHWSQLDPSKVNQLFTYLKPQTFDSAEIEKQRMFPHFVEKLKEMNRLPAIFFSFNIHSVEFSASRLLTHLISKQITRDDPNSEREKKILNKKLWKAIKSQKRNIAAYFNSDSGARTQRIILLEAEIKEIKKNLKKHYKISPECTYIDHTVVDYQTLAKILHRLRGTRQCYKLHSLLKRGIGYHHGSMELRQRQVVEMLFRLKHVKVITATSTLALGINMPCKSVVFMEDSVFLDALNFRQMSGRAGRRGEDLIGNVFFYDIPLPKIERLLKSNVPKLKGQFPLSISLVLRLMLLVAKADDKEDAKAKALSVLQYSLMSFKQPKINFMLKFYFIYSLQFLVREEYLNQECIPIGYSGLVSHLHYHEPANFVLVSLLKKGLFHKLCIPTKIKGQKSFSEDVMETLVVVLANLFGRHYLPPCVKNFKKKFSHSVVILDDLPKEFAAVVEEHNTRIQENFGSFLLTISKLADMTKESQLPLSEIDFSGKECEDSELVSHLMPGTESRAAVSPFACLSNITDQDLFDVDAMLRTIDVNVQNIPFLCLNKYDTTGRKCPLNGYVLNFYKNRSLSALTLDNWLNMGDAFKLIRDFALTVQSIRISLSELCDDEDDNVVLAFKQLSKAFNSILGKKAID</sequence>
<evidence type="ECO:0000259" key="7">
    <source>
        <dbReference type="PROSITE" id="PS51194"/>
    </source>
</evidence>
<dbReference type="SUPFAM" id="SSF52540">
    <property type="entry name" value="P-loop containing nucleoside triphosphate hydrolases"/>
    <property type="match status" value="2"/>
</dbReference>
<reference evidence="8" key="1">
    <citation type="submission" date="2023-06" db="EMBL/GenBank/DDBJ databases">
        <title>Reference genome for the Northern bat (Eptesicus nilssonii), a most northern bat species.</title>
        <authorList>
            <person name="Laine V.N."/>
            <person name="Pulliainen A.T."/>
            <person name="Lilley T.M."/>
        </authorList>
    </citation>
    <scope>NUCLEOTIDE SEQUENCE</scope>
    <source>
        <strain evidence="8">BLF_Eptnil</strain>
        <tissue evidence="8">Kidney</tissue>
    </source>
</reference>
<organism evidence="8 9">
    <name type="scientific">Cnephaeus nilssonii</name>
    <name type="common">Northern bat</name>
    <name type="synonym">Eptesicus nilssonii</name>
    <dbReference type="NCBI Taxonomy" id="3371016"/>
    <lineage>
        <taxon>Eukaryota</taxon>
        <taxon>Metazoa</taxon>
        <taxon>Chordata</taxon>
        <taxon>Craniata</taxon>
        <taxon>Vertebrata</taxon>
        <taxon>Euteleostomi</taxon>
        <taxon>Mammalia</taxon>
        <taxon>Eutheria</taxon>
        <taxon>Laurasiatheria</taxon>
        <taxon>Chiroptera</taxon>
        <taxon>Yangochiroptera</taxon>
        <taxon>Vespertilionidae</taxon>
        <taxon>Cnephaeus</taxon>
    </lineage>
</organism>
<dbReference type="InterPro" id="IPR014001">
    <property type="entry name" value="Helicase_ATP-bd"/>
</dbReference>
<name>A0AA40I4X4_CNENI</name>
<keyword evidence="4" id="KW-0067">ATP-binding</keyword>
<evidence type="ECO:0000256" key="4">
    <source>
        <dbReference type="ARBA" id="ARBA00022840"/>
    </source>
</evidence>
<feature type="domain" description="Helicase C-terminal" evidence="7">
    <location>
        <begin position="1268"/>
        <end position="1412"/>
    </location>
</feature>
<evidence type="ECO:0000256" key="1">
    <source>
        <dbReference type="ARBA" id="ARBA00022741"/>
    </source>
</evidence>
<evidence type="ECO:0000256" key="5">
    <source>
        <dbReference type="SAM" id="MobiDB-lite"/>
    </source>
</evidence>
<keyword evidence="2" id="KW-0378">Hydrolase</keyword>
<dbReference type="SMART" id="SM00490">
    <property type="entry name" value="HELICc"/>
    <property type="match status" value="1"/>
</dbReference>
<dbReference type="Pfam" id="PF23002">
    <property type="entry name" value="PIN-like_DDX60"/>
    <property type="match status" value="1"/>
</dbReference>
<comment type="caution">
    <text evidence="8">The sequence shown here is derived from an EMBL/GenBank/DDBJ whole genome shotgun (WGS) entry which is preliminary data.</text>
</comment>
<keyword evidence="3" id="KW-0347">Helicase</keyword>
<dbReference type="GO" id="GO:0005737">
    <property type="term" value="C:cytoplasm"/>
    <property type="evidence" value="ECO:0007669"/>
    <property type="project" value="TreeGrafter"/>
</dbReference>
<dbReference type="PANTHER" id="PTHR44533">
    <property type="entry name" value="DEAD/H RNA HELICASE, PUTATIVE-RELATED"/>
    <property type="match status" value="1"/>
</dbReference>
<dbReference type="GO" id="GO:0016787">
    <property type="term" value="F:hydrolase activity"/>
    <property type="evidence" value="ECO:0007669"/>
    <property type="project" value="UniProtKB-KW"/>
</dbReference>
<dbReference type="Pfam" id="PF00271">
    <property type="entry name" value="Helicase_C"/>
    <property type="match status" value="1"/>
</dbReference>
<keyword evidence="1" id="KW-0547">Nucleotide-binding</keyword>
<gene>
    <name evidence="8" type="ORF">QTO34_015846</name>
</gene>
<feature type="domain" description="Helicase ATP-binding" evidence="6">
    <location>
        <begin position="848"/>
        <end position="983"/>
    </location>
</feature>
<dbReference type="EMBL" id="JAULJE010000005">
    <property type="protein sequence ID" value="KAK1343074.1"/>
    <property type="molecule type" value="Genomic_DNA"/>
</dbReference>
<dbReference type="InterPro" id="IPR055124">
    <property type="entry name" value="PIN-like_DDX60"/>
</dbReference>
<evidence type="ECO:0008006" key="10">
    <source>
        <dbReference type="Google" id="ProtNLM"/>
    </source>
</evidence>
<dbReference type="Pfam" id="PF26076">
    <property type="entry name" value="WHD_DDX60"/>
    <property type="match status" value="1"/>
</dbReference>
<dbReference type="GO" id="GO:0004386">
    <property type="term" value="F:helicase activity"/>
    <property type="evidence" value="ECO:0007669"/>
    <property type="project" value="UniProtKB-KW"/>
</dbReference>
<dbReference type="Proteomes" id="UP001177744">
    <property type="component" value="Unassembled WGS sequence"/>
</dbReference>
<dbReference type="Gene3D" id="3.40.50.300">
    <property type="entry name" value="P-loop containing nucleotide triphosphate hydrolases"/>
    <property type="match status" value="3"/>
</dbReference>